<comment type="caution">
    <text evidence="2">The sequence shown here is derived from an EMBL/GenBank/DDBJ whole genome shotgun (WGS) entry which is preliminary data.</text>
</comment>
<gene>
    <name evidence="2" type="ORF">PENTCL1PPCAC_9973</name>
</gene>
<keyword evidence="3" id="KW-1185">Reference proteome</keyword>
<dbReference type="AlphaFoldDB" id="A0AAV5SXF2"/>
<accession>A0AAV5SXF2</accession>
<evidence type="ECO:0000313" key="3">
    <source>
        <dbReference type="Proteomes" id="UP001432027"/>
    </source>
</evidence>
<reference evidence="2" key="1">
    <citation type="submission" date="2023-10" db="EMBL/GenBank/DDBJ databases">
        <title>Genome assembly of Pristionchus species.</title>
        <authorList>
            <person name="Yoshida K."/>
            <person name="Sommer R.J."/>
        </authorList>
    </citation>
    <scope>NUCLEOTIDE SEQUENCE</scope>
    <source>
        <strain evidence="2">RS0144</strain>
    </source>
</reference>
<dbReference type="Proteomes" id="UP001432027">
    <property type="component" value="Unassembled WGS sequence"/>
</dbReference>
<keyword evidence="1" id="KW-0472">Membrane</keyword>
<feature type="non-terminal residue" evidence="2">
    <location>
        <position position="78"/>
    </location>
</feature>
<proteinExistence type="predicted"/>
<sequence>ENSLRMFLAIHVCAIRLMSVHDHRFYAYAVQFVMNLARSFFCAVPFTLNLVRFFFCAVHFILTLLIQRRKFRNIVDPQ</sequence>
<dbReference type="EMBL" id="BTSX01000003">
    <property type="protein sequence ID" value="GMS87798.1"/>
    <property type="molecule type" value="Genomic_DNA"/>
</dbReference>
<evidence type="ECO:0000256" key="1">
    <source>
        <dbReference type="SAM" id="Phobius"/>
    </source>
</evidence>
<evidence type="ECO:0008006" key="4">
    <source>
        <dbReference type="Google" id="ProtNLM"/>
    </source>
</evidence>
<keyword evidence="1" id="KW-1133">Transmembrane helix</keyword>
<name>A0AAV5SXF2_9BILA</name>
<keyword evidence="1" id="KW-0812">Transmembrane</keyword>
<feature type="non-terminal residue" evidence="2">
    <location>
        <position position="1"/>
    </location>
</feature>
<feature type="transmembrane region" description="Helical" evidence="1">
    <location>
        <begin position="43"/>
        <end position="66"/>
    </location>
</feature>
<organism evidence="2 3">
    <name type="scientific">Pristionchus entomophagus</name>
    <dbReference type="NCBI Taxonomy" id="358040"/>
    <lineage>
        <taxon>Eukaryota</taxon>
        <taxon>Metazoa</taxon>
        <taxon>Ecdysozoa</taxon>
        <taxon>Nematoda</taxon>
        <taxon>Chromadorea</taxon>
        <taxon>Rhabditida</taxon>
        <taxon>Rhabditina</taxon>
        <taxon>Diplogasteromorpha</taxon>
        <taxon>Diplogasteroidea</taxon>
        <taxon>Neodiplogasteridae</taxon>
        <taxon>Pristionchus</taxon>
    </lineage>
</organism>
<evidence type="ECO:0000313" key="2">
    <source>
        <dbReference type="EMBL" id="GMS87798.1"/>
    </source>
</evidence>
<protein>
    <recommendedName>
        <fullName evidence="4">G protein-coupled receptor</fullName>
    </recommendedName>
</protein>